<proteinExistence type="predicted"/>
<organism evidence="1 2">
    <name type="scientific">Phyllostomus discolor</name>
    <name type="common">pale spear-nosed bat</name>
    <dbReference type="NCBI Taxonomy" id="89673"/>
    <lineage>
        <taxon>Eukaryota</taxon>
        <taxon>Metazoa</taxon>
        <taxon>Chordata</taxon>
        <taxon>Craniata</taxon>
        <taxon>Vertebrata</taxon>
        <taxon>Euteleostomi</taxon>
        <taxon>Mammalia</taxon>
        <taxon>Eutheria</taxon>
        <taxon>Laurasiatheria</taxon>
        <taxon>Chiroptera</taxon>
        <taxon>Yangochiroptera</taxon>
        <taxon>Phyllostomidae</taxon>
        <taxon>Phyllostominae</taxon>
        <taxon>Phyllostomus</taxon>
    </lineage>
</organism>
<dbReference type="AlphaFoldDB" id="A0A834BDT8"/>
<reference evidence="1 2" key="1">
    <citation type="journal article" date="2020" name="Nature">
        <title>Six reference-quality genomes reveal evolution of bat adaptations.</title>
        <authorList>
            <person name="Jebb D."/>
            <person name="Huang Z."/>
            <person name="Pippel M."/>
            <person name="Hughes G.M."/>
            <person name="Lavrichenko K."/>
            <person name="Devanna P."/>
            <person name="Winkler S."/>
            <person name="Jermiin L.S."/>
            <person name="Skirmuntt E.C."/>
            <person name="Katzourakis A."/>
            <person name="Burkitt-Gray L."/>
            <person name="Ray D.A."/>
            <person name="Sullivan K.A.M."/>
            <person name="Roscito J.G."/>
            <person name="Kirilenko B.M."/>
            <person name="Davalos L.M."/>
            <person name="Corthals A.P."/>
            <person name="Power M.L."/>
            <person name="Jones G."/>
            <person name="Ransome R.D."/>
            <person name="Dechmann D.K.N."/>
            <person name="Locatelli A.G."/>
            <person name="Puechmaille S.J."/>
            <person name="Fedrigo O."/>
            <person name="Jarvis E.D."/>
            <person name="Hiller M."/>
            <person name="Vernes S.C."/>
            <person name="Myers E.W."/>
            <person name="Teeling E.C."/>
        </authorList>
    </citation>
    <scope>NUCLEOTIDE SEQUENCE [LARGE SCALE GENOMIC DNA]</scope>
    <source>
        <strain evidence="1">Bat1K_MPI-CBG_1</strain>
    </source>
</reference>
<protein>
    <submittedName>
        <fullName evidence="1">Uncharacterized protein</fullName>
    </submittedName>
</protein>
<dbReference type="Proteomes" id="UP000664940">
    <property type="component" value="Unassembled WGS sequence"/>
</dbReference>
<gene>
    <name evidence="1" type="ORF">HJG60_008107</name>
</gene>
<dbReference type="EMBL" id="JABVXQ010000001">
    <property type="protein sequence ID" value="KAF6131247.1"/>
    <property type="molecule type" value="Genomic_DNA"/>
</dbReference>
<sequence length="149" mass="17474">MGPWVADNIVKILIFPNLIHKFNANHIKTQLVSLRKLLILKFVWKFKEPKIAKKILRNKVAGLLFPGVRNYYKATEIKTAWCWYKKRRMSAPKSEHSVHSSNIHDGPKVGTAHTPTDEWIKKVWHTHELKYYLAKKKGSTNTHYNMDEP</sequence>
<comment type="caution">
    <text evidence="1">The sequence shown here is derived from an EMBL/GenBank/DDBJ whole genome shotgun (WGS) entry which is preliminary data.</text>
</comment>
<name>A0A834BDT8_9CHIR</name>
<accession>A0A834BDT8</accession>
<evidence type="ECO:0000313" key="2">
    <source>
        <dbReference type="Proteomes" id="UP000664940"/>
    </source>
</evidence>
<evidence type="ECO:0000313" key="1">
    <source>
        <dbReference type="EMBL" id="KAF6131247.1"/>
    </source>
</evidence>